<reference evidence="7 8" key="1">
    <citation type="journal article" date="2015" name="Stand. Genomic Sci.">
        <title>Genomic Encyclopedia of Bacterial and Archaeal Type Strains, Phase III: the genomes of soil and plant-associated and newly described type strains.</title>
        <authorList>
            <person name="Whitman W.B."/>
            <person name="Woyke T."/>
            <person name="Klenk H.P."/>
            <person name="Zhou Y."/>
            <person name="Lilburn T.G."/>
            <person name="Beck B.J."/>
            <person name="De Vos P."/>
            <person name="Vandamme P."/>
            <person name="Eisen J.A."/>
            <person name="Garrity G."/>
            <person name="Hugenholtz P."/>
            <person name="Kyrpides N.C."/>
        </authorList>
    </citation>
    <scope>NUCLEOTIDE SEQUENCE [LARGE SCALE GENOMIC DNA]</scope>
    <source>
        <strain evidence="7 8">DSM 64</strain>
    </source>
</reference>
<dbReference type="PRINTS" id="PR00039">
    <property type="entry name" value="HTHLYSR"/>
</dbReference>
<dbReference type="RefSeq" id="WP_146870649.1">
    <property type="nucleotide sequence ID" value="NZ_VJWE01000011.1"/>
</dbReference>
<keyword evidence="4" id="KW-0804">Transcription</keyword>
<evidence type="ECO:0000256" key="1">
    <source>
        <dbReference type="ARBA" id="ARBA00009437"/>
    </source>
</evidence>
<dbReference type="InterPro" id="IPR036388">
    <property type="entry name" value="WH-like_DNA-bd_sf"/>
</dbReference>
<dbReference type="SUPFAM" id="SSF53850">
    <property type="entry name" value="Periplasmic binding protein-like II"/>
    <property type="match status" value="1"/>
</dbReference>
<feature type="compositionally biased region" description="Basic residues" evidence="5">
    <location>
        <begin position="323"/>
        <end position="332"/>
    </location>
</feature>
<dbReference type="PANTHER" id="PTHR30346">
    <property type="entry name" value="TRANSCRIPTIONAL DUAL REGULATOR HCAR-RELATED"/>
    <property type="match status" value="1"/>
</dbReference>
<dbReference type="GO" id="GO:0032993">
    <property type="term" value="C:protein-DNA complex"/>
    <property type="evidence" value="ECO:0007669"/>
    <property type="project" value="TreeGrafter"/>
</dbReference>
<feature type="domain" description="HTH lysR-type" evidence="6">
    <location>
        <begin position="1"/>
        <end position="58"/>
    </location>
</feature>
<dbReference type="GO" id="GO:0003677">
    <property type="term" value="F:DNA binding"/>
    <property type="evidence" value="ECO:0007669"/>
    <property type="project" value="UniProtKB-KW"/>
</dbReference>
<organism evidence="7 8">
    <name type="scientific">Acidovorax delafieldii</name>
    <name type="common">Pseudomonas delafieldii</name>
    <dbReference type="NCBI Taxonomy" id="47920"/>
    <lineage>
        <taxon>Bacteria</taxon>
        <taxon>Pseudomonadati</taxon>
        <taxon>Pseudomonadota</taxon>
        <taxon>Betaproteobacteria</taxon>
        <taxon>Burkholderiales</taxon>
        <taxon>Comamonadaceae</taxon>
        <taxon>Acidovorax</taxon>
    </lineage>
</organism>
<evidence type="ECO:0000256" key="4">
    <source>
        <dbReference type="ARBA" id="ARBA00023163"/>
    </source>
</evidence>
<dbReference type="Pfam" id="PF03466">
    <property type="entry name" value="LysR_substrate"/>
    <property type="match status" value="1"/>
</dbReference>
<dbReference type="Pfam" id="PF00126">
    <property type="entry name" value="HTH_1"/>
    <property type="match status" value="1"/>
</dbReference>
<keyword evidence="2" id="KW-0805">Transcription regulation</keyword>
<keyword evidence="3 7" id="KW-0238">DNA-binding</keyword>
<dbReference type="GeneID" id="51110881"/>
<sequence length="332" mass="36904">MDIRQLKYFVAVANARNFTRASELLHIAQPPLSRQIQLLEEELGVQLILRNSRPLRLTEAGRMFYEQALQILNRVDQLKTATRQIGLNQQRTLSIGFVASTLYGGLPMLVRKLRLQHPNVDIQLVELTSQQQFAALKSGRIDVGFGRVRGNDSTVARTILREERLVLALPPDSPLAGESSRIALSALEGQKLIVYPKEPRPSFADHVLSLLNDHAVRPAEVHEVREIQTALGLVAADSGLCLIPASARLRSDLCYRLIDDARITSPIIMSHRLNDNAWYIPVIKEMVAAMYAENPPWLDVEHSVFPGGGGAAPSRPAPEAKPPRVRKKPRPA</sequence>
<dbReference type="Gene3D" id="1.10.10.10">
    <property type="entry name" value="Winged helix-like DNA-binding domain superfamily/Winged helix DNA-binding domain"/>
    <property type="match status" value="1"/>
</dbReference>
<dbReference type="InterPro" id="IPR000847">
    <property type="entry name" value="LysR_HTH_N"/>
</dbReference>
<protein>
    <submittedName>
        <fullName evidence="7">DNA-binding transcriptional LysR family regulator</fullName>
    </submittedName>
</protein>
<evidence type="ECO:0000259" key="6">
    <source>
        <dbReference type="PROSITE" id="PS50931"/>
    </source>
</evidence>
<evidence type="ECO:0000256" key="5">
    <source>
        <dbReference type="SAM" id="MobiDB-lite"/>
    </source>
</evidence>
<dbReference type="AlphaFoldDB" id="A0A561XV10"/>
<dbReference type="Proteomes" id="UP000321485">
    <property type="component" value="Unassembled WGS sequence"/>
</dbReference>
<evidence type="ECO:0000256" key="3">
    <source>
        <dbReference type="ARBA" id="ARBA00023125"/>
    </source>
</evidence>
<evidence type="ECO:0000313" key="8">
    <source>
        <dbReference type="Proteomes" id="UP000321485"/>
    </source>
</evidence>
<dbReference type="FunFam" id="1.10.10.10:FF:000001">
    <property type="entry name" value="LysR family transcriptional regulator"/>
    <property type="match status" value="1"/>
</dbReference>
<evidence type="ECO:0000313" key="7">
    <source>
        <dbReference type="EMBL" id="TWG39942.1"/>
    </source>
</evidence>
<dbReference type="Gene3D" id="3.40.190.10">
    <property type="entry name" value="Periplasmic binding protein-like II"/>
    <property type="match status" value="2"/>
</dbReference>
<name>A0A561XV10_ACIDE</name>
<dbReference type="InterPro" id="IPR005119">
    <property type="entry name" value="LysR_subst-bd"/>
</dbReference>
<dbReference type="PANTHER" id="PTHR30346:SF17">
    <property type="entry name" value="LYSR FAMILY TRANSCRIPTIONAL REGULATOR"/>
    <property type="match status" value="1"/>
</dbReference>
<dbReference type="CDD" id="cd08445">
    <property type="entry name" value="PBP2_BenM_CatM_CatR"/>
    <property type="match status" value="1"/>
</dbReference>
<comment type="caution">
    <text evidence="7">The sequence shown here is derived from an EMBL/GenBank/DDBJ whole genome shotgun (WGS) entry which is preliminary data.</text>
</comment>
<comment type="similarity">
    <text evidence="1">Belongs to the LysR transcriptional regulatory family.</text>
</comment>
<gene>
    <name evidence="7" type="ORF">ATF69_1814</name>
</gene>
<feature type="region of interest" description="Disordered" evidence="5">
    <location>
        <begin position="308"/>
        <end position="332"/>
    </location>
</feature>
<dbReference type="PROSITE" id="PS50931">
    <property type="entry name" value="HTH_LYSR"/>
    <property type="match status" value="1"/>
</dbReference>
<dbReference type="EMBL" id="VJWE01000011">
    <property type="protein sequence ID" value="TWG39942.1"/>
    <property type="molecule type" value="Genomic_DNA"/>
</dbReference>
<dbReference type="GO" id="GO:0003700">
    <property type="term" value="F:DNA-binding transcription factor activity"/>
    <property type="evidence" value="ECO:0007669"/>
    <property type="project" value="InterPro"/>
</dbReference>
<dbReference type="SUPFAM" id="SSF46785">
    <property type="entry name" value="Winged helix' DNA-binding domain"/>
    <property type="match status" value="1"/>
</dbReference>
<proteinExistence type="inferred from homology"/>
<accession>A0A561XV10</accession>
<evidence type="ECO:0000256" key="2">
    <source>
        <dbReference type="ARBA" id="ARBA00023015"/>
    </source>
</evidence>
<dbReference type="InterPro" id="IPR036390">
    <property type="entry name" value="WH_DNA-bd_sf"/>
</dbReference>